<keyword evidence="6 8" id="KW-0288">FMN</keyword>
<dbReference type="NCBIfam" id="NF005246">
    <property type="entry name" value="PRK06756.1"/>
    <property type="match status" value="1"/>
</dbReference>
<evidence type="ECO:0000313" key="11">
    <source>
        <dbReference type="Proteomes" id="UP001596500"/>
    </source>
</evidence>
<comment type="cofactor">
    <cofactor evidence="1 8">
        <name>FMN</name>
        <dbReference type="ChEBI" id="CHEBI:58210"/>
    </cofactor>
</comment>
<dbReference type="PROSITE" id="PS50902">
    <property type="entry name" value="FLAVODOXIN_LIKE"/>
    <property type="match status" value="1"/>
</dbReference>
<proteinExistence type="inferred from homology"/>
<evidence type="ECO:0000256" key="8">
    <source>
        <dbReference type="RuleBase" id="RU367037"/>
    </source>
</evidence>
<dbReference type="Pfam" id="PF00258">
    <property type="entry name" value="Flavodoxin_1"/>
    <property type="match status" value="1"/>
</dbReference>
<dbReference type="InterPro" id="IPR029039">
    <property type="entry name" value="Flavoprotein-like_sf"/>
</dbReference>
<comment type="similarity">
    <text evidence="3 8">Belongs to the flavodoxin family.</text>
</comment>
<evidence type="ECO:0000256" key="1">
    <source>
        <dbReference type="ARBA" id="ARBA00001917"/>
    </source>
</evidence>
<keyword evidence="4 8" id="KW-0813">Transport</keyword>
<dbReference type="NCBIfam" id="NF005216">
    <property type="entry name" value="PRK06703.1"/>
    <property type="match status" value="1"/>
</dbReference>
<keyword evidence="7 8" id="KW-0249">Electron transport</keyword>
<organism evidence="10 11">
    <name type="scientific">Laceyella putida</name>
    <dbReference type="NCBI Taxonomy" id="110101"/>
    <lineage>
        <taxon>Bacteria</taxon>
        <taxon>Bacillati</taxon>
        <taxon>Bacillota</taxon>
        <taxon>Bacilli</taxon>
        <taxon>Bacillales</taxon>
        <taxon>Thermoactinomycetaceae</taxon>
        <taxon>Laceyella</taxon>
    </lineage>
</organism>
<evidence type="ECO:0000256" key="5">
    <source>
        <dbReference type="ARBA" id="ARBA00022630"/>
    </source>
</evidence>
<dbReference type="EMBL" id="JBHTBW010000013">
    <property type="protein sequence ID" value="MFC7440499.1"/>
    <property type="molecule type" value="Genomic_DNA"/>
</dbReference>
<evidence type="ECO:0000256" key="3">
    <source>
        <dbReference type="ARBA" id="ARBA00005267"/>
    </source>
</evidence>
<evidence type="ECO:0000313" key="10">
    <source>
        <dbReference type="EMBL" id="MFC7440499.1"/>
    </source>
</evidence>
<accession>A0ABW2RHJ8</accession>
<dbReference type="Gene3D" id="3.40.50.360">
    <property type="match status" value="1"/>
</dbReference>
<dbReference type="NCBIfam" id="TIGR01753">
    <property type="entry name" value="flav_short"/>
    <property type="match status" value="1"/>
</dbReference>
<keyword evidence="11" id="KW-1185">Reference proteome</keyword>
<evidence type="ECO:0000256" key="7">
    <source>
        <dbReference type="ARBA" id="ARBA00022982"/>
    </source>
</evidence>
<comment type="caution">
    <text evidence="10">The sequence shown here is derived from an EMBL/GenBank/DDBJ whole genome shotgun (WGS) entry which is preliminary data.</text>
</comment>
<evidence type="ECO:0000256" key="4">
    <source>
        <dbReference type="ARBA" id="ARBA00022448"/>
    </source>
</evidence>
<gene>
    <name evidence="10" type="ORF">ACFQNG_04965</name>
</gene>
<evidence type="ECO:0000259" key="9">
    <source>
        <dbReference type="PROSITE" id="PS50902"/>
    </source>
</evidence>
<dbReference type="Proteomes" id="UP001596500">
    <property type="component" value="Unassembled WGS sequence"/>
</dbReference>
<dbReference type="PANTHER" id="PTHR42809:SF1">
    <property type="entry name" value="FLAVODOXIN 1"/>
    <property type="match status" value="1"/>
</dbReference>
<feature type="domain" description="Flavodoxin-like" evidence="9">
    <location>
        <begin position="4"/>
        <end position="143"/>
    </location>
</feature>
<dbReference type="SUPFAM" id="SSF52218">
    <property type="entry name" value="Flavoproteins"/>
    <property type="match status" value="1"/>
</dbReference>
<dbReference type="InterPro" id="IPR010087">
    <property type="entry name" value="Flav_short"/>
</dbReference>
<reference evidence="11" key="1">
    <citation type="journal article" date="2019" name="Int. J. Syst. Evol. Microbiol.">
        <title>The Global Catalogue of Microorganisms (GCM) 10K type strain sequencing project: providing services to taxonomists for standard genome sequencing and annotation.</title>
        <authorList>
            <consortium name="The Broad Institute Genomics Platform"/>
            <consortium name="The Broad Institute Genome Sequencing Center for Infectious Disease"/>
            <person name="Wu L."/>
            <person name="Ma J."/>
        </authorList>
    </citation>
    <scope>NUCLEOTIDE SEQUENCE [LARGE SCALE GENOMIC DNA]</scope>
    <source>
        <strain evidence="11">CGMCC 1.12942</strain>
    </source>
</reference>
<dbReference type="InterPro" id="IPR008254">
    <property type="entry name" value="Flavodoxin/NO_synth"/>
</dbReference>
<dbReference type="InterPro" id="IPR050619">
    <property type="entry name" value="Flavodoxin"/>
</dbReference>
<name>A0ABW2RHJ8_9BACL</name>
<keyword evidence="5 8" id="KW-0285">Flavoprotein</keyword>
<sequence>MVKIIMIYTSMTGNTEEMAELIAEGIREQGWVLDMKEVMDADVSELQDYEGILLGAYTWGDGELPDEFIDFYEEMKELDLTGKRAAVFGSCDSAYEKFGAAVDILTERLAELGANLVLKGLKVELAPSGEERETCKQFGRNFVIQLSTTA</sequence>
<comment type="function">
    <text evidence="2 8">Low-potential electron donor to a number of redox enzymes.</text>
</comment>
<dbReference type="RefSeq" id="WP_379863780.1">
    <property type="nucleotide sequence ID" value="NZ_JBHTBW010000013.1"/>
</dbReference>
<evidence type="ECO:0000256" key="6">
    <source>
        <dbReference type="ARBA" id="ARBA00022643"/>
    </source>
</evidence>
<protein>
    <recommendedName>
        <fullName evidence="8">Flavodoxin</fullName>
    </recommendedName>
</protein>
<dbReference type="PANTHER" id="PTHR42809">
    <property type="entry name" value="FLAVODOXIN 2"/>
    <property type="match status" value="1"/>
</dbReference>
<evidence type="ECO:0000256" key="2">
    <source>
        <dbReference type="ARBA" id="ARBA00003297"/>
    </source>
</evidence>